<accession>A0A8T3BDE0</accession>
<reference evidence="1" key="1">
    <citation type="journal article" date="2022" name="Front. Genet.">
        <title>Chromosome-Scale Assembly of the Dendrobium nobile Genome Provides Insights Into the Molecular Mechanism of the Biosynthesis of the Medicinal Active Ingredient of Dendrobium.</title>
        <authorList>
            <person name="Xu Q."/>
            <person name="Niu S.-C."/>
            <person name="Li K.-L."/>
            <person name="Zheng P.-J."/>
            <person name="Zhang X.-J."/>
            <person name="Jia Y."/>
            <person name="Liu Y."/>
            <person name="Niu Y.-X."/>
            <person name="Yu L.-H."/>
            <person name="Chen D.-F."/>
            <person name="Zhang G.-Q."/>
        </authorList>
    </citation>
    <scope>NUCLEOTIDE SEQUENCE</scope>
    <source>
        <tissue evidence="1">Leaf</tissue>
    </source>
</reference>
<proteinExistence type="predicted"/>
<sequence>MVLCYSRSSARSSLEGPCICRQPLRLHAIVKNKWMYYLRDGGYANLSRNLSLSLSLCHWAMMLKN</sequence>
<name>A0A8T3BDE0_DENNO</name>
<evidence type="ECO:0000313" key="2">
    <source>
        <dbReference type="Proteomes" id="UP000829196"/>
    </source>
</evidence>
<gene>
    <name evidence="1" type="ORF">KFK09_010671</name>
</gene>
<evidence type="ECO:0000313" key="1">
    <source>
        <dbReference type="EMBL" id="KAI0510071.1"/>
    </source>
</evidence>
<keyword evidence="2" id="KW-1185">Reference proteome</keyword>
<protein>
    <submittedName>
        <fullName evidence="1">Uncharacterized protein</fullName>
    </submittedName>
</protein>
<dbReference type="AlphaFoldDB" id="A0A8T3BDE0"/>
<comment type="caution">
    <text evidence="1">The sequence shown here is derived from an EMBL/GenBank/DDBJ whole genome shotgun (WGS) entry which is preliminary data.</text>
</comment>
<dbReference type="EMBL" id="JAGYWB010000009">
    <property type="protein sequence ID" value="KAI0510071.1"/>
    <property type="molecule type" value="Genomic_DNA"/>
</dbReference>
<organism evidence="1 2">
    <name type="scientific">Dendrobium nobile</name>
    <name type="common">Orchid</name>
    <dbReference type="NCBI Taxonomy" id="94219"/>
    <lineage>
        <taxon>Eukaryota</taxon>
        <taxon>Viridiplantae</taxon>
        <taxon>Streptophyta</taxon>
        <taxon>Embryophyta</taxon>
        <taxon>Tracheophyta</taxon>
        <taxon>Spermatophyta</taxon>
        <taxon>Magnoliopsida</taxon>
        <taxon>Liliopsida</taxon>
        <taxon>Asparagales</taxon>
        <taxon>Orchidaceae</taxon>
        <taxon>Epidendroideae</taxon>
        <taxon>Malaxideae</taxon>
        <taxon>Dendrobiinae</taxon>
        <taxon>Dendrobium</taxon>
    </lineage>
</organism>
<dbReference type="Proteomes" id="UP000829196">
    <property type="component" value="Unassembled WGS sequence"/>
</dbReference>